<dbReference type="Gene3D" id="2.70.98.10">
    <property type="match status" value="1"/>
</dbReference>
<gene>
    <name evidence="1" type="ORF">C5Y83_26750</name>
</gene>
<name>A0A2S8FCJ0_9BACT</name>
<dbReference type="Pfam" id="PF01263">
    <property type="entry name" value="Aldose_epim"/>
    <property type="match status" value="1"/>
</dbReference>
<protein>
    <recommendedName>
        <fullName evidence="3">Aldose 1-epimerase</fullName>
    </recommendedName>
</protein>
<dbReference type="GO" id="GO:0030246">
    <property type="term" value="F:carbohydrate binding"/>
    <property type="evidence" value="ECO:0007669"/>
    <property type="project" value="InterPro"/>
</dbReference>
<reference evidence="1 2" key="1">
    <citation type="submission" date="2018-02" db="EMBL/GenBank/DDBJ databases">
        <title>Comparative genomes isolates from brazilian mangrove.</title>
        <authorList>
            <person name="Araujo J.E."/>
            <person name="Taketani R.G."/>
            <person name="Silva M.C.P."/>
            <person name="Loureco M.V."/>
            <person name="Andreote F.D."/>
        </authorList>
    </citation>
    <scope>NUCLEOTIDE SEQUENCE [LARGE SCALE GENOMIC DNA]</scope>
    <source>
        <strain evidence="1 2">Hex-1 MGV</strain>
    </source>
</reference>
<dbReference type="InterPro" id="IPR008183">
    <property type="entry name" value="Aldose_1/G6P_1-epimerase"/>
</dbReference>
<dbReference type="GO" id="GO:0016853">
    <property type="term" value="F:isomerase activity"/>
    <property type="evidence" value="ECO:0007669"/>
    <property type="project" value="InterPro"/>
</dbReference>
<dbReference type="CDD" id="cd01081">
    <property type="entry name" value="Aldose_epim"/>
    <property type="match status" value="1"/>
</dbReference>
<sequence>MALEVIEIRDEETGSSAKIAPTFGFNCFEFIAKIDGQSVDVLWSAPDFADGTARPSSSGIPLLFPFPGRIKGTRLSWEDRQFEIPEGDGRGNAIHGFVMNRAWRIVEQTDSKVTAQFQAAKDDATLLEQWPTDFKVTATYEISGATLTGTYLIENPSEKPLPFGFGTHPYFKVPIGGDSADACEIVVPYTFAWEFKDQMASGNQFNRDTDPFQPVLFKDTQFDNGFGGLECEDGLCTTSIHDPGSGRTIEQQFDDQFDSVVLYNPGHRQAFCIEPYTCIPDAFQLRRQGYNGGLRVLASGDKFETSIRIRVK</sequence>
<dbReference type="PANTHER" id="PTHR11122:SF13">
    <property type="entry name" value="GLUCOSE-6-PHOSPHATE 1-EPIMERASE"/>
    <property type="match status" value="1"/>
</dbReference>
<proteinExistence type="predicted"/>
<organism evidence="1 2">
    <name type="scientific">Blastopirellula marina</name>
    <dbReference type="NCBI Taxonomy" id="124"/>
    <lineage>
        <taxon>Bacteria</taxon>
        <taxon>Pseudomonadati</taxon>
        <taxon>Planctomycetota</taxon>
        <taxon>Planctomycetia</taxon>
        <taxon>Pirellulales</taxon>
        <taxon>Pirellulaceae</taxon>
        <taxon>Blastopirellula</taxon>
    </lineage>
</organism>
<dbReference type="EMBL" id="PUHY01000015">
    <property type="protein sequence ID" value="PQO29654.1"/>
    <property type="molecule type" value="Genomic_DNA"/>
</dbReference>
<comment type="caution">
    <text evidence="1">The sequence shown here is derived from an EMBL/GenBank/DDBJ whole genome shotgun (WGS) entry which is preliminary data.</text>
</comment>
<evidence type="ECO:0008006" key="3">
    <source>
        <dbReference type="Google" id="ProtNLM"/>
    </source>
</evidence>
<accession>A0A2S8FCJ0</accession>
<dbReference type="RefSeq" id="WP_105332848.1">
    <property type="nucleotide sequence ID" value="NZ_PUHY01000015.1"/>
</dbReference>
<evidence type="ECO:0000313" key="2">
    <source>
        <dbReference type="Proteomes" id="UP000238322"/>
    </source>
</evidence>
<dbReference type="InterPro" id="IPR014718">
    <property type="entry name" value="GH-type_carb-bd"/>
</dbReference>
<evidence type="ECO:0000313" key="1">
    <source>
        <dbReference type="EMBL" id="PQO29654.1"/>
    </source>
</evidence>
<dbReference type="Proteomes" id="UP000238322">
    <property type="component" value="Unassembled WGS sequence"/>
</dbReference>
<dbReference type="SUPFAM" id="SSF74650">
    <property type="entry name" value="Galactose mutarotase-like"/>
    <property type="match status" value="1"/>
</dbReference>
<dbReference type="InterPro" id="IPR011013">
    <property type="entry name" value="Gal_mutarotase_sf_dom"/>
</dbReference>
<dbReference type="OrthoDB" id="9795355at2"/>
<dbReference type="GO" id="GO:0005975">
    <property type="term" value="P:carbohydrate metabolic process"/>
    <property type="evidence" value="ECO:0007669"/>
    <property type="project" value="InterPro"/>
</dbReference>
<dbReference type="PANTHER" id="PTHR11122">
    <property type="entry name" value="APOSPORY-ASSOCIATED PROTEIN C-RELATED"/>
    <property type="match status" value="1"/>
</dbReference>
<dbReference type="AlphaFoldDB" id="A0A2S8FCJ0"/>